<evidence type="ECO:0008006" key="2">
    <source>
        <dbReference type="Google" id="ProtNLM"/>
    </source>
</evidence>
<evidence type="ECO:0000313" key="1">
    <source>
        <dbReference type="EMBL" id="CAB4129650.1"/>
    </source>
</evidence>
<proteinExistence type="predicted"/>
<accession>A0A6J5L9U6</accession>
<protein>
    <recommendedName>
        <fullName evidence="2">PKD domain-containing protein</fullName>
    </recommendedName>
</protein>
<gene>
    <name evidence="1" type="ORF">UFOVP117_55</name>
</gene>
<name>A0A6J5L9U6_9CAUD</name>
<dbReference type="EMBL" id="LR796235">
    <property type="protein sequence ID" value="CAB4129650.1"/>
    <property type="molecule type" value="Genomic_DNA"/>
</dbReference>
<organism evidence="1">
    <name type="scientific">uncultured Caudovirales phage</name>
    <dbReference type="NCBI Taxonomy" id="2100421"/>
    <lineage>
        <taxon>Viruses</taxon>
        <taxon>Duplodnaviria</taxon>
        <taxon>Heunggongvirae</taxon>
        <taxon>Uroviricota</taxon>
        <taxon>Caudoviricetes</taxon>
        <taxon>Peduoviridae</taxon>
        <taxon>Maltschvirus</taxon>
        <taxon>Maltschvirus maltsch</taxon>
    </lineage>
</organism>
<sequence length="364" mass="39888">MDTIRIKISPEFLKTDIISETYDGNTFGIYSGLTQMLSGGTNGSSLFTGLTIPIVLNQDYHDIGYYSVFDGDISQQNVNVNFLFSATTGSPCTYYVYNTTESTINYLQDSTYQVDWGDGTPVQSVTNFSPDYISHVYSQCNASTPQNFVITLTQFNTFGILTVQKTVEVPFTNVQILNPLGTVTFVSQGGSWSTSPSSYNFTWSGDSNLNLYEQSTPAYVSVPYVISGSTQSRLRELALYGSNPYQVGVDVSIPDCSGCTGTVTNIQNGYTAYTINNIDYLDFSGGTSVFVAYSSGLTESMLHYSAITKNEVLMNVIDDFQIETTVLIERGVNSGLENFRRIGEVGTTPGLVKYGYGFFNVVKS</sequence>
<reference evidence="1" key="1">
    <citation type="submission" date="2020-04" db="EMBL/GenBank/DDBJ databases">
        <authorList>
            <person name="Chiriac C."/>
            <person name="Salcher M."/>
            <person name="Ghai R."/>
            <person name="Kavagutti S V."/>
        </authorList>
    </citation>
    <scope>NUCLEOTIDE SEQUENCE</scope>
</reference>